<proteinExistence type="predicted"/>
<evidence type="ECO:0000313" key="2">
    <source>
        <dbReference type="Proteomes" id="UP000054270"/>
    </source>
</evidence>
<protein>
    <submittedName>
        <fullName evidence="1">Uncharacterized protein</fullName>
    </submittedName>
</protein>
<organism evidence="1 2">
    <name type="scientific">Hypholoma sublateritium (strain FD-334 SS-4)</name>
    <dbReference type="NCBI Taxonomy" id="945553"/>
    <lineage>
        <taxon>Eukaryota</taxon>
        <taxon>Fungi</taxon>
        <taxon>Dikarya</taxon>
        <taxon>Basidiomycota</taxon>
        <taxon>Agaricomycotina</taxon>
        <taxon>Agaricomycetes</taxon>
        <taxon>Agaricomycetidae</taxon>
        <taxon>Agaricales</taxon>
        <taxon>Agaricineae</taxon>
        <taxon>Strophariaceae</taxon>
        <taxon>Hypholoma</taxon>
    </lineage>
</organism>
<feature type="non-terminal residue" evidence="1">
    <location>
        <position position="1"/>
    </location>
</feature>
<dbReference type="EMBL" id="KN817579">
    <property type="protein sequence ID" value="KJA19276.1"/>
    <property type="molecule type" value="Genomic_DNA"/>
</dbReference>
<dbReference type="OrthoDB" id="3010113at2759"/>
<name>A0A0D2NRE7_HYPSF</name>
<dbReference type="AlphaFoldDB" id="A0A0D2NRE7"/>
<evidence type="ECO:0000313" key="1">
    <source>
        <dbReference type="EMBL" id="KJA19276.1"/>
    </source>
</evidence>
<keyword evidence="2" id="KW-1185">Reference proteome</keyword>
<dbReference type="STRING" id="945553.A0A0D2NRE7"/>
<dbReference type="Proteomes" id="UP000054270">
    <property type="component" value="Unassembled WGS sequence"/>
</dbReference>
<reference evidence="2" key="1">
    <citation type="submission" date="2014-04" db="EMBL/GenBank/DDBJ databases">
        <title>Evolutionary Origins and Diversification of the Mycorrhizal Mutualists.</title>
        <authorList>
            <consortium name="DOE Joint Genome Institute"/>
            <consortium name="Mycorrhizal Genomics Consortium"/>
            <person name="Kohler A."/>
            <person name="Kuo A."/>
            <person name="Nagy L.G."/>
            <person name="Floudas D."/>
            <person name="Copeland A."/>
            <person name="Barry K.W."/>
            <person name="Cichocki N."/>
            <person name="Veneault-Fourrey C."/>
            <person name="LaButti K."/>
            <person name="Lindquist E.A."/>
            <person name="Lipzen A."/>
            <person name="Lundell T."/>
            <person name="Morin E."/>
            <person name="Murat C."/>
            <person name="Riley R."/>
            <person name="Ohm R."/>
            <person name="Sun H."/>
            <person name="Tunlid A."/>
            <person name="Henrissat B."/>
            <person name="Grigoriev I.V."/>
            <person name="Hibbett D.S."/>
            <person name="Martin F."/>
        </authorList>
    </citation>
    <scope>NUCLEOTIDE SEQUENCE [LARGE SCALE GENOMIC DNA]</scope>
    <source>
        <strain evidence="2">FD-334 SS-4</strain>
    </source>
</reference>
<dbReference type="Gene3D" id="1.20.1110.10">
    <property type="entry name" value="Calcium-transporting ATPase, transmembrane domain"/>
    <property type="match status" value="1"/>
</dbReference>
<sequence>VGHVAVHAEEFPLGRIDNVFELLQCDDSSLSREENVHRIQGTPRIGPDFGGIVLLLFTNSFIGFYEESDAGNVVKAIMDSLGPKAKVKRAGSWSEIKSPRRHNLLQGW</sequence>
<gene>
    <name evidence="1" type="ORF">HYPSUDRAFT_1096055</name>
</gene>
<dbReference type="Gene3D" id="2.70.150.10">
    <property type="entry name" value="Calcium-transporting ATPase, cytoplasmic transduction domain A"/>
    <property type="match status" value="1"/>
</dbReference>
<accession>A0A0D2NRE7</accession>